<dbReference type="EMBL" id="JH431162">
    <property type="status" value="NOT_ANNOTATED_CDS"/>
    <property type="molecule type" value="Genomic_DNA"/>
</dbReference>
<dbReference type="EnsemblMetazoa" id="SMAR002524-RA">
    <property type="protein sequence ID" value="SMAR002524-PA"/>
    <property type="gene ID" value="SMAR002524"/>
</dbReference>
<dbReference type="SUPFAM" id="SSF52047">
    <property type="entry name" value="RNI-like"/>
    <property type="match status" value="1"/>
</dbReference>
<keyword evidence="2" id="KW-1185">Reference proteome</keyword>
<sequence length="462" mass="52437">MSLKQIAISRFANLICGVKLLDNVESAREIAKYVHQLPVHLIDDIFSHLVNTNDEYLSSSEIAILLHSQKKKLIIDDLVNANGSCFDIQLMVDISGCNMMNLTELQLPVACSLPSTICQQLCQQTPNLQTLNLYCVQIHDDSMTAINQLNLRELNLNYTNISDTGAAQLCATNSKIKTTLRILRTYGTRMSTRGHLPIFDSMPNLEDIDSNYSTLTLLNLLKSSHGQQREQGPILSLRRLRTTPIRPNVVKAQHVKMALKICPKIEEIQFERFDEPERVLDLISGFKNLSRLELRHNNDTDYSLEEVVCVLARFCASLTDLKISNFASKSEFFRGKKIYLDFVNLEKLTLTDNKSFPVSRDLIVCFLERCFHLNYLRLCCGALTDDVIFDVLSRNSMNRLKCLSLSNCPELSVFGAVEILKIPSLTMVTLMDSFSREQQEELSAQVDVEKLNLFCADSNLYF</sequence>
<accession>T1INE7</accession>
<dbReference type="GO" id="GO:0019005">
    <property type="term" value="C:SCF ubiquitin ligase complex"/>
    <property type="evidence" value="ECO:0007669"/>
    <property type="project" value="TreeGrafter"/>
</dbReference>
<organism evidence="1 2">
    <name type="scientific">Strigamia maritima</name>
    <name type="common">European centipede</name>
    <name type="synonym">Geophilus maritimus</name>
    <dbReference type="NCBI Taxonomy" id="126957"/>
    <lineage>
        <taxon>Eukaryota</taxon>
        <taxon>Metazoa</taxon>
        <taxon>Ecdysozoa</taxon>
        <taxon>Arthropoda</taxon>
        <taxon>Myriapoda</taxon>
        <taxon>Chilopoda</taxon>
        <taxon>Pleurostigmophora</taxon>
        <taxon>Geophilomorpha</taxon>
        <taxon>Linotaeniidae</taxon>
        <taxon>Strigamia</taxon>
    </lineage>
</organism>
<protein>
    <recommendedName>
        <fullName evidence="3">F-box domain-containing protein</fullName>
    </recommendedName>
</protein>
<name>T1INE7_STRMM</name>
<proteinExistence type="predicted"/>
<dbReference type="PANTHER" id="PTHR13318">
    <property type="entry name" value="PARTNER OF PAIRED, ISOFORM B-RELATED"/>
    <property type="match status" value="1"/>
</dbReference>
<dbReference type="HOGENOM" id="CLU_610192_0_0_1"/>
<dbReference type="Proteomes" id="UP000014500">
    <property type="component" value="Unassembled WGS sequence"/>
</dbReference>
<dbReference type="Gene3D" id="3.80.10.10">
    <property type="entry name" value="Ribonuclease Inhibitor"/>
    <property type="match status" value="2"/>
</dbReference>
<evidence type="ECO:0008006" key="3">
    <source>
        <dbReference type="Google" id="ProtNLM"/>
    </source>
</evidence>
<reference evidence="1" key="2">
    <citation type="submission" date="2015-02" db="UniProtKB">
        <authorList>
            <consortium name="EnsemblMetazoa"/>
        </authorList>
    </citation>
    <scope>IDENTIFICATION</scope>
</reference>
<dbReference type="PhylomeDB" id="T1INE7"/>
<evidence type="ECO:0000313" key="1">
    <source>
        <dbReference type="EnsemblMetazoa" id="SMAR002524-PA"/>
    </source>
</evidence>
<evidence type="ECO:0000313" key="2">
    <source>
        <dbReference type="Proteomes" id="UP000014500"/>
    </source>
</evidence>
<dbReference type="InterPro" id="IPR032675">
    <property type="entry name" value="LRR_dom_sf"/>
</dbReference>
<dbReference type="GO" id="GO:0031146">
    <property type="term" value="P:SCF-dependent proteasomal ubiquitin-dependent protein catabolic process"/>
    <property type="evidence" value="ECO:0007669"/>
    <property type="project" value="TreeGrafter"/>
</dbReference>
<reference evidence="2" key="1">
    <citation type="submission" date="2011-05" db="EMBL/GenBank/DDBJ databases">
        <authorList>
            <person name="Richards S.R."/>
            <person name="Qu J."/>
            <person name="Jiang H."/>
            <person name="Jhangiani S.N."/>
            <person name="Agravi P."/>
            <person name="Goodspeed R."/>
            <person name="Gross S."/>
            <person name="Mandapat C."/>
            <person name="Jackson L."/>
            <person name="Mathew T."/>
            <person name="Pu L."/>
            <person name="Thornton R."/>
            <person name="Saada N."/>
            <person name="Wilczek-Boney K.B."/>
            <person name="Lee S."/>
            <person name="Kovar C."/>
            <person name="Wu Y."/>
            <person name="Scherer S.E."/>
            <person name="Worley K.C."/>
            <person name="Muzny D.M."/>
            <person name="Gibbs R."/>
        </authorList>
    </citation>
    <scope>NUCLEOTIDE SEQUENCE</scope>
    <source>
        <strain evidence="2">Brora</strain>
    </source>
</reference>
<dbReference type="AlphaFoldDB" id="T1INE7"/>